<comment type="caution">
    <text evidence="3">The sequence shown here is derived from an EMBL/GenBank/DDBJ whole genome shotgun (WGS) entry which is preliminary data.</text>
</comment>
<accession>A0ABV6PMN7</accession>
<name>A0ABV6PMN7_9BURK</name>
<evidence type="ECO:0000313" key="4">
    <source>
        <dbReference type="Proteomes" id="UP001589834"/>
    </source>
</evidence>
<evidence type="ECO:0000256" key="1">
    <source>
        <dbReference type="SAM" id="Phobius"/>
    </source>
</evidence>
<keyword evidence="1" id="KW-1133">Transmembrane helix</keyword>
<feature type="transmembrane region" description="Helical" evidence="1">
    <location>
        <begin position="117"/>
        <end position="134"/>
    </location>
</feature>
<dbReference type="Proteomes" id="UP001589834">
    <property type="component" value="Unassembled WGS sequence"/>
</dbReference>
<feature type="transmembrane region" description="Helical" evidence="1">
    <location>
        <begin position="37"/>
        <end position="56"/>
    </location>
</feature>
<evidence type="ECO:0000259" key="2">
    <source>
        <dbReference type="Pfam" id="PF12805"/>
    </source>
</evidence>
<feature type="transmembrane region" description="Helical" evidence="1">
    <location>
        <begin position="68"/>
        <end position="87"/>
    </location>
</feature>
<proteinExistence type="predicted"/>
<evidence type="ECO:0000313" key="3">
    <source>
        <dbReference type="EMBL" id="MFC0591091.1"/>
    </source>
</evidence>
<sequence length="428" mass="45119">MNQRLVQARRTLLSAAILNGASVAVGMALVVAVMYAALGMAAASNASVGTIIALISDTPRARRGKFSHLLAAPLLGLPLFLAVQLLRGHPVELGLLLVPATFLAFLSTAWGRAGMPVAAAVMFAMLLAMAPQPASSLQEALLRTAWCACGAFLYVLYATASNALLNGRYRTQTMASVLLSVAALMRTHAGRFTRVPADSAQADDPRAVGDVLQRQAALAEQLQAARDLILESPSTPRRQRLAGMLIVVLELRDRLIAGELDIERLQAIQPAALAPLAATLDTMADEVAALADAMLLGRTPEPASDHRAALQALRDRAEALAAANPHDDEILERAALVRSVCVRVGDEDAAVRQLTARPGASRRPSCRLFGAAGSCSSVRPTGPSSRCWACGTGASRRCAMRCARRWPSAPATRWHACCPGVRATTGCC</sequence>
<protein>
    <submittedName>
        <fullName evidence="3">FUSC family membrane protein</fullName>
    </submittedName>
</protein>
<dbReference type="InterPro" id="IPR032692">
    <property type="entry name" value="YccS_N"/>
</dbReference>
<dbReference type="EMBL" id="JBHLTN010000002">
    <property type="protein sequence ID" value="MFC0591091.1"/>
    <property type="molecule type" value="Genomic_DNA"/>
</dbReference>
<feature type="transmembrane region" description="Helical" evidence="1">
    <location>
        <begin position="140"/>
        <end position="160"/>
    </location>
</feature>
<dbReference type="Pfam" id="PF12805">
    <property type="entry name" value="FUSC-like"/>
    <property type="match status" value="1"/>
</dbReference>
<feature type="domain" description="Integral membrane protein YccS N-terminal" evidence="2">
    <location>
        <begin position="81"/>
        <end position="332"/>
    </location>
</feature>
<feature type="transmembrane region" description="Helical" evidence="1">
    <location>
        <begin position="12"/>
        <end position="31"/>
    </location>
</feature>
<reference evidence="3 4" key="1">
    <citation type="submission" date="2024-09" db="EMBL/GenBank/DDBJ databases">
        <authorList>
            <person name="Sun Q."/>
            <person name="Mori K."/>
        </authorList>
    </citation>
    <scope>NUCLEOTIDE SEQUENCE [LARGE SCALE GENOMIC DNA]</scope>
    <source>
        <strain evidence="3 4">NCAIM B.02336</strain>
    </source>
</reference>
<keyword evidence="1" id="KW-0472">Membrane</keyword>
<gene>
    <name evidence="3" type="ORF">ACFFGG_00835</name>
</gene>
<dbReference type="RefSeq" id="WP_377614180.1">
    <property type="nucleotide sequence ID" value="NZ_JBHUKK010000001.1"/>
</dbReference>
<organism evidence="3 4">
    <name type="scientific">Ottowia pentelensis</name>
    <dbReference type="NCBI Taxonomy" id="511108"/>
    <lineage>
        <taxon>Bacteria</taxon>
        <taxon>Pseudomonadati</taxon>
        <taxon>Pseudomonadota</taxon>
        <taxon>Betaproteobacteria</taxon>
        <taxon>Burkholderiales</taxon>
        <taxon>Comamonadaceae</taxon>
        <taxon>Ottowia</taxon>
    </lineage>
</organism>
<keyword evidence="4" id="KW-1185">Reference proteome</keyword>
<keyword evidence="1" id="KW-0812">Transmembrane</keyword>